<dbReference type="Pfam" id="PF01119">
    <property type="entry name" value="DNA_mis_repair"/>
    <property type="match status" value="1"/>
</dbReference>
<dbReference type="InterPro" id="IPR013507">
    <property type="entry name" value="DNA_mismatch_S5_2-like"/>
</dbReference>
<dbReference type="PANTHER" id="PTHR10073:SF52">
    <property type="entry name" value="MISMATCH REPAIR ENDONUCLEASE PMS2"/>
    <property type="match status" value="1"/>
</dbReference>
<dbReference type="GO" id="GO:0032389">
    <property type="term" value="C:MutLalpha complex"/>
    <property type="evidence" value="ECO:0007669"/>
    <property type="project" value="TreeGrafter"/>
</dbReference>
<dbReference type="Gene3D" id="3.30.565.10">
    <property type="entry name" value="Histidine kinase-like ATPase, C-terminal domain"/>
    <property type="match status" value="1"/>
</dbReference>
<dbReference type="GO" id="GO:0030983">
    <property type="term" value="F:mismatched DNA binding"/>
    <property type="evidence" value="ECO:0007669"/>
    <property type="project" value="InterPro"/>
</dbReference>
<dbReference type="SUPFAM" id="SSF54211">
    <property type="entry name" value="Ribosomal protein S5 domain 2-like"/>
    <property type="match status" value="1"/>
</dbReference>
<comment type="caution">
    <text evidence="5">The sequence shown here is derived from an EMBL/GenBank/DDBJ whole genome shotgun (WGS) entry which is preliminary data.</text>
</comment>
<dbReference type="SMART" id="SM01340">
    <property type="entry name" value="DNA_mis_repair"/>
    <property type="match status" value="1"/>
</dbReference>
<evidence type="ECO:0000256" key="1">
    <source>
        <dbReference type="ARBA" id="ARBA00006082"/>
    </source>
</evidence>
<feature type="domain" description="DNA mismatch repair protein S5" evidence="4">
    <location>
        <begin position="200"/>
        <end position="320"/>
    </location>
</feature>
<evidence type="ECO:0000256" key="2">
    <source>
        <dbReference type="ARBA" id="ARBA00022763"/>
    </source>
</evidence>
<evidence type="ECO:0000256" key="3">
    <source>
        <dbReference type="SAM" id="MobiDB-lite"/>
    </source>
</evidence>
<dbReference type="InterPro" id="IPR020568">
    <property type="entry name" value="Ribosomal_Su5_D2-typ_SF"/>
</dbReference>
<dbReference type="PROSITE" id="PS00058">
    <property type="entry name" value="DNA_MISMATCH_REPAIR_1"/>
    <property type="match status" value="1"/>
</dbReference>
<accession>A0A426YL12</accession>
<dbReference type="FunFam" id="3.30.565.10:FF:000017">
    <property type="entry name" value="PMS1 homolog 1, mismatch repair system component"/>
    <property type="match status" value="1"/>
</dbReference>
<keyword evidence="2" id="KW-0227">DNA damage</keyword>
<sequence length="386" mass="42070">MEGEGDSLVIKPINKAVVHRISSGQVILDLSSAVKELVENSLDAGASSIEINLKEYGEEYFKVIDNGCGISPQNFQALAVKHHTSKISEFSDLHSLRTFGFRGEALSSLCTLGNLIIETRTKNEPLGTHLIFDHSGLVTAEKKIARQVGTTVTVEKLFSTLPAYALIAKSVRLLCTNTTGKNSKSMVLKTQGSSSLKDNIITVFGLSTLQCLEPLNLCVSEGCKVEGFLSKPQYGSGRNLGDRQYFYVNGRPVDMPKVGKLVNELYRYSNSKQFPIAILNFIIPTTSYDVNVTPDKRKIFFSDEGALMLSLRTEVEKIYYPHHCSYTVNMIEKPEKEAHMSQVVASEDKNPLSASNELSPEDGSLVGGSAGVEGSACGSRLLAMVS</sequence>
<protein>
    <recommendedName>
        <fullName evidence="4">DNA mismatch repair protein S5 domain-containing protein</fullName>
    </recommendedName>
</protein>
<dbReference type="GO" id="GO:0140664">
    <property type="term" value="F:ATP-dependent DNA damage sensor activity"/>
    <property type="evidence" value="ECO:0007669"/>
    <property type="project" value="InterPro"/>
</dbReference>
<dbReference type="GO" id="GO:0006298">
    <property type="term" value="P:mismatch repair"/>
    <property type="evidence" value="ECO:0007669"/>
    <property type="project" value="InterPro"/>
</dbReference>
<dbReference type="InterPro" id="IPR014762">
    <property type="entry name" value="DNA_mismatch_repair_CS"/>
</dbReference>
<dbReference type="Pfam" id="PF13589">
    <property type="entry name" value="HATPase_c_3"/>
    <property type="match status" value="1"/>
</dbReference>
<comment type="similarity">
    <text evidence="1">Belongs to the DNA mismatch repair MutL/HexB family.</text>
</comment>
<dbReference type="GO" id="GO:0016887">
    <property type="term" value="F:ATP hydrolysis activity"/>
    <property type="evidence" value="ECO:0007669"/>
    <property type="project" value="InterPro"/>
</dbReference>
<dbReference type="Proteomes" id="UP000287651">
    <property type="component" value="Unassembled WGS sequence"/>
</dbReference>
<feature type="region of interest" description="Disordered" evidence="3">
    <location>
        <begin position="339"/>
        <end position="369"/>
    </location>
</feature>
<evidence type="ECO:0000313" key="5">
    <source>
        <dbReference type="EMBL" id="RRT52461.1"/>
    </source>
</evidence>
<dbReference type="InterPro" id="IPR038973">
    <property type="entry name" value="MutL/Mlh/Pms-like"/>
</dbReference>
<dbReference type="SUPFAM" id="SSF55874">
    <property type="entry name" value="ATPase domain of HSP90 chaperone/DNA topoisomerase II/histidine kinase"/>
    <property type="match status" value="1"/>
</dbReference>
<gene>
    <name evidence="5" type="ORF">B296_00048065</name>
</gene>
<dbReference type="EMBL" id="AMZH03011660">
    <property type="protein sequence ID" value="RRT52461.1"/>
    <property type="molecule type" value="Genomic_DNA"/>
</dbReference>
<proteinExistence type="inferred from homology"/>
<dbReference type="Gene3D" id="3.30.230.10">
    <property type="match status" value="1"/>
</dbReference>
<dbReference type="PANTHER" id="PTHR10073">
    <property type="entry name" value="DNA MISMATCH REPAIR PROTEIN MLH, PMS, MUTL"/>
    <property type="match status" value="1"/>
</dbReference>
<dbReference type="GO" id="GO:0005524">
    <property type="term" value="F:ATP binding"/>
    <property type="evidence" value="ECO:0007669"/>
    <property type="project" value="InterPro"/>
</dbReference>
<reference evidence="5 6" key="1">
    <citation type="journal article" date="2014" name="Agronomy (Basel)">
        <title>A Draft Genome Sequence for Ensete ventricosum, the Drought-Tolerant Tree Against Hunger.</title>
        <authorList>
            <person name="Harrison J."/>
            <person name="Moore K.A."/>
            <person name="Paszkiewicz K."/>
            <person name="Jones T."/>
            <person name="Grant M."/>
            <person name="Ambacheew D."/>
            <person name="Muzemil S."/>
            <person name="Studholme D.J."/>
        </authorList>
    </citation>
    <scope>NUCLEOTIDE SEQUENCE [LARGE SCALE GENOMIC DNA]</scope>
</reference>
<evidence type="ECO:0000259" key="4">
    <source>
        <dbReference type="SMART" id="SM01340"/>
    </source>
</evidence>
<name>A0A426YL12_ENSVE</name>
<dbReference type="AlphaFoldDB" id="A0A426YL12"/>
<organism evidence="5 6">
    <name type="scientific">Ensete ventricosum</name>
    <name type="common">Abyssinian banana</name>
    <name type="synonym">Musa ensete</name>
    <dbReference type="NCBI Taxonomy" id="4639"/>
    <lineage>
        <taxon>Eukaryota</taxon>
        <taxon>Viridiplantae</taxon>
        <taxon>Streptophyta</taxon>
        <taxon>Embryophyta</taxon>
        <taxon>Tracheophyta</taxon>
        <taxon>Spermatophyta</taxon>
        <taxon>Magnoliopsida</taxon>
        <taxon>Liliopsida</taxon>
        <taxon>Zingiberales</taxon>
        <taxon>Musaceae</taxon>
        <taxon>Ensete</taxon>
    </lineage>
</organism>
<dbReference type="InterPro" id="IPR014721">
    <property type="entry name" value="Ribsml_uS5_D2-typ_fold_subgr"/>
</dbReference>
<dbReference type="CDD" id="cd03484">
    <property type="entry name" value="MutL_Trans_hPMS_2_like"/>
    <property type="match status" value="1"/>
</dbReference>
<dbReference type="CDD" id="cd16926">
    <property type="entry name" value="HATPase_MutL-MLH-PMS-like"/>
    <property type="match status" value="1"/>
</dbReference>
<dbReference type="FunFam" id="3.30.230.10:FF:000054">
    <property type="entry name" value="DNA mismatch repair protein PMS1"/>
    <property type="match status" value="1"/>
</dbReference>
<evidence type="ECO:0000313" key="6">
    <source>
        <dbReference type="Proteomes" id="UP000287651"/>
    </source>
</evidence>
<dbReference type="InterPro" id="IPR036890">
    <property type="entry name" value="HATPase_C_sf"/>
</dbReference>